<evidence type="ECO:0000256" key="8">
    <source>
        <dbReference type="SAM" id="MobiDB-lite"/>
    </source>
</evidence>
<feature type="compositionally biased region" description="Polar residues" evidence="8">
    <location>
        <begin position="153"/>
        <end position="166"/>
    </location>
</feature>
<dbReference type="EMBL" id="JAGGNH010000010">
    <property type="protein sequence ID" value="KAJ0961912.1"/>
    <property type="molecule type" value="Genomic_DNA"/>
</dbReference>
<dbReference type="InterPro" id="IPR013087">
    <property type="entry name" value="Znf_C2H2_type"/>
</dbReference>
<feature type="compositionally biased region" description="Basic and acidic residues" evidence="8">
    <location>
        <begin position="167"/>
        <end position="176"/>
    </location>
</feature>
<dbReference type="GO" id="GO:0005634">
    <property type="term" value="C:nucleus"/>
    <property type="evidence" value="ECO:0007669"/>
    <property type="project" value="TreeGrafter"/>
</dbReference>
<keyword evidence="11" id="KW-1185">Reference proteome</keyword>
<evidence type="ECO:0000259" key="9">
    <source>
        <dbReference type="PROSITE" id="PS50157"/>
    </source>
</evidence>
<dbReference type="PANTHER" id="PTHR45988:SF18">
    <property type="entry name" value="C2H2-TYPE ZINC FINGER FAMILY PROTEIN"/>
    <property type="match status" value="1"/>
</dbReference>
<dbReference type="Pfam" id="PF13894">
    <property type="entry name" value="zf-C2H2_4"/>
    <property type="match status" value="1"/>
</dbReference>
<feature type="region of interest" description="Disordered" evidence="8">
    <location>
        <begin position="210"/>
        <end position="256"/>
    </location>
</feature>
<dbReference type="OrthoDB" id="1400004at2759"/>
<feature type="region of interest" description="Disordered" evidence="8">
    <location>
        <begin position="153"/>
        <end position="176"/>
    </location>
</feature>
<evidence type="ECO:0000256" key="3">
    <source>
        <dbReference type="ARBA" id="ARBA00022771"/>
    </source>
</evidence>
<name>A0A9D5BVY0_9LILI</name>
<proteinExistence type="predicted"/>
<keyword evidence="2" id="KW-0677">Repeat</keyword>
<gene>
    <name evidence="10" type="ORF">J5N97_029740</name>
</gene>
<dbReference type="InterPro" id="IPR044653">
    <property type="entry name" value="AZF1/2/3-like"/>
</dbReference>
<dbReference type="AlphaFoldDB" id="A0A9D5BVY0"/>
<feature type="domain" description="C2H2-type" evidence="9">
    <location>
        <begin position="402"/>
        <end position="429"/>
    </location>
</feature>
<dbReference type="Pfam" id="PF13912">
    <property type="entry name" value="zf-C2H2_6"/>
    <property type="match status" value="2"/>
</dbReference>
<evidence type="ECO:0000256" key="2">
    <source>
        <dbReference type="ARBA" id="ARBA00022737"/>
    </source>
</evidence>
<keyword evidence="6" id="KW-0804">Transcription</keyword>
<dbReference type="Proteomes" id="UP001085076">
    <property type="component" value="Miscellaneous, Linkage group lg10"/>
</dbReference>
<evidence type="ECO:0000313" key="10">
    <source>
        <dbReference type="EMBL" id="KAJ0961912.1"/>
    </source>
</evidence>
<accession>A0A9D5BVY0</accession>
<dbReference type="PROSITE" id="PS00028">
    <property type="entry name" value="ZINC_FINGER_C2H2_1"/>
    <property type="match status" value="3"/>
</dbReference>
<dbReference type="InterPro" id="IPR036236">
    <property type="entry name" value="Znf_C2H2_sf"/>
</dbReference>
<dbReference type="GO" id="GO:0008270">
    <property type="term" value="F:zinc ion binding"/>
    <property type="evidence" value="ECO:0007669"/>
    <property type="project" value="UniProtKB-KW"/>
</dbReference>
<evidence type="ECO:0000256" key="7">
    <source>
        <dbReference type="PROSITE-ProRule" id="PRU00042"/>
    </source>
</evidence>
<feature type="domain" description="C2H2-type" evidence="9">
    <location>
        <begin position="354"/>
        <end position="381"/>
    </location>
</feature>
<sequence>MSETRGEVGSRGWWWWAVVSSTQLAAGIVAYGKGSGDDIVEAIVMPFKAFSSLLSSSTSAPRLLAVQSKPHASTRSSVSQRITTYNQEKKIAFQKIEMDLKGKRKMNTHSPDHNSSEMTTVMQVAPQPTKRSFNIKIKIKTPGKSIEIVNLGENRSSSMDSHNQNNKPKDIGSEKDLKLDGTFHSCTMCPKVFTTKKKLYGHMRVHPDRTYRGMVPPKGHTTHPSAAKEDSAAIKEPSSRRKNVLPRGQKGSAHHSWADRMMDYENQINSGLNSVEFHPFCELDLMSDEDQAAVFLQMLSEGVNDNSITWTRARALVTGVNDYYVESTKRRKIEEDDDDNEDQEEAHDQKTRAYLCYTCNKSFPTPQALGGHRTSHTKAKNNFEDGEVLEKDKVISGQAEKHPCKQCDAVFPCGQALGGHMRKHFMEAHSQDIALLLTAPTTAIEPSVVNRQIRHVSDFDLNNEPMED</sequence>
<evidence type="ECO:0000256" key="4">
    <source>
        <dbReference type="ARBA" id="ARBA00022833"/>
    </source>
</evidence>
<keyword evidence="5" id="KW-0805">Transcription regulation</keyword>
<dbReference type="GO" id="GO:0003700">
    <property type="term" value="F:DNA-binding transcription factor activity"/>
    <property type="evidence" value="ECO:0007669"/>
    <property type="project" value="InterPro"/>
</dbReference>
<organism evidence="10 11">
    <name type="scientific">Dioscorea zingiberensis</name>
    <dbReference type="NCBI Taxonomy" id="325984"/>
    <lineage>
        <taxon>Eukaryota</taxon>
        <taxon>Viridiplantae</taxon>
        <taxon>Streptophyta</taxon>
        <taxon>Embryophyta</taxon>
        <taxon>Tracheophyta</taxon>
        <taxon>Spermatophyta</taxon>
        <taxon>Magnoliopsida</taxon>
        <taxon>Liliopsida</taxon>
        <taxon>Dioscoreales</taxon>
        <taxon>Dioscoreaceae</taxon>
        <taxon>Dioscorea</taxon>
    </lineage>
</organism>
<reference evidence="10" key="1">
    <citation type="submission" date="2021-03" db="EMBL/GenBank/DDBJ databases">
        <authorList>
            <person name="Li Z."/>
            <person name="Yang C."/>
        </authorList>
    </citation>
    <scope>NUCLEOTIDE SEQUENCE</scope>
    <source>
        <strain evidence="10">Dzin_1.0</strain>
        <tissue evidence="10">Leaf</tissue>
    </source>
</reference>
<feature type="compositionally biased region" description="Basic and acidic residues" evidence="8">
    <location>
        <begin position="226"/>
        <end position="239"/>
    </location>
</feature>
<dbReference type="PANTHER" id="PTHR45988">
    <property type="entry name" value="C2H2 TYPE ZINC FINGER TRANSCRIPTION FACTOR FAMILY-RELATED"/>
    <property type="match status" value="1"/>
</dbReference>
<keyword evidence="4" id="KW-0862">Zinc</keyword>
<comment type="caution">
    <text evidence="10">The sequence shown here is derived from an EMBL/GenBank/DDBJ whole genome shotgun (WGS) entry which is preliminary data.</text>
</comment>
<dbReference type="Gene3D" id="3.30.160.60">
    <property type="entry name" value="Classic Zinc Finger"/>
    <property type="match status" value="2"/>
</dbReference>
<protein>
    <recommendedName>
        <fullName evidence="9">C2H2-type domain-containing protein</fullName>
    </recommendedName>
</protein>
<reference evidence="10" key="2">
    <citation type="journal article" date="2022" name="Hortic Res">
        <title>The genome of Dioscorea zingiberensis sheds light on the biosynthesis, origin and evolution of the medicinally important diosgenin saponins.</title>
        <authorList>
            <person name="Li Y."/>
            <person name="Tan C."/>
            <person name="Li Z."/>
            <person name="Guo J."/>
            <person name="Li S."/>
            <person name="Chen X."/>
            <person name="Wang C."/>
            <person name="Dai X."/>
            <person name="Yang H."/>
            <person name="Song W."/>
            <person name="Hou L."/>
            <person name="Xu J."/>
            <person name="Tong Z."/>
            <person name="Xu A."/>
            <person name="Yuan X."/>
            <person name="Wang W."/>
            <person name="Yang Q."/>
            <person name="Chen L."/>
            <person name="Sun Z."/>
            <person name="Wang K."/>
            <person name="Pan B."/>
            <person name="Chen J."/>
            <person name="Bao Y."/>
            <person name="Liu F."/>
            <person name="Qi X."/>
            <person name="Gang D.R."/>
            <person name="Wen J."/>
            <person name="Li J."/>
        </authorList>
    </citation>
    <scope>NUCLEOTIDE SEQUENCE</scope>
    <source>
        <strain evidence="10">Dzin_1.0</strain>
    </source>
</reference>
<dbReference type="PROSITE" id="PS50157">
    <property type="entry name" value="ZINC_FINGER_C2H2_2"/>
    <property type="match status" value="3"/>
</dbReference>
<evidence type="ECO:0000313" key="11">
    <source>
        <dbReference type="Proteomes" id="UP001085076"/>
    </source>
</evidence>
<evidence type="ECO:0000256" key="6">
    <source>
        <dbReference type="ARBA" id="ARBA00023163"/>
    </source>
</evidence>
<evidence type="ECO:0000256" key="1">
    <source>
        <dbReference type="ARBA" id="ARBA00022723"/>
    </source>
</evidence>
<keyword evidence="3 7" id="KW-0863">Zinc-finger</keyword>
<dbReference type="GO" id="GO:0000976">
    <property type="term" value="F:transcription cis-regulatory region binding"/>
    <property type="evidence" value="ECO:0007669"/>
    <property type="project" value="TreeGrafter"/>
</dbReference>
<dbReference type="SMART" id="SM00355">
    <property type="entry name" value="ZnF_C2H2"/>
    <property type="match status" value="3"/>
</dbReference>
<evidence type="ECO:0000256" key="5">
    <source>
        <dbReference type="ARBA" id="ARBA00023015"/>
    </source>
</evidence>
<dbReference type="SUPFAM" id="SSF57667">
    <property type="entry name" value="beta-beta-alpha zinc fingers"/>
    <property type="match status" value="1"/>
</dbReference>
<feature type="domain" description="C2H2-type" evidence="9">
    <location>
        <begin position="184"/>
        <end position="211"/>
    </location>
</feature>
<keyword evidence="1" id="KW-0479">Metal-binding</keyword>